<reference evidence="7 8" key="1">
    <citation type="submission" date="2019-04" db="EMBL/GenBank/DDBJ databases">
        <title>Natronospirillum operosus gen. nov., sp. nov., a haloalkaliphilic satellite isolated from decaying biomass of laboratory culture of cyanobacterium Geitlerinema sp. and proposal of Natronospirillaceae fam. nov. and Saccharospirillaceae fam. nov.</title>
        <authorList>
            <person name="Kevbrin V."/>
            <person name="Boltyanskaya Y."/>
            <person name="Koziaeva V."/>
            <person name="Grouzdev D.S."/>
            <person name="Park M."/>
            <person name="Cho J."/>
        </authorList>
    </citation>
    <scope>NUCLEOTIDE SEQUENCE [LARGE SCALE GENOMIC DNA]</scope>
    <source>
        <strain evidence="7 8">G-116</strain>
    </source>
</reference>
<keyword evidence="4 5" id="KW-0472">Membrane</keyword>
<dbReference type="AlphaFoldDB" id="A0A4Z0WAJ0"/>
<organism evidence="7 8">
    <name type="scientific">Natronospirillum operosum</name>
    <dbReference type="NCBI Taxonomy" id="2759953"/>
    <lineage>
        <taxon>Bacteria</taxon>
        <taxon>Pseudomonadati</taxon>
        <taxon>Pseudomonadota</taxon>
        <taxon>Gammaproteobacteria</taxon>
        <taxon>Oceanospirillales</taxon>
        <taxon>Natronospirillaceae</taxon>
        <taxon>Natronospirillum</taxon>
    </lineage>
</organism>
<keyword evidence="5" id="KW-0813">Transport</keyword>
<dbReference type="Gene3D" id="1.10.3720.10">
    <property type="entry name" value="MetI-like"/>
    <property type="match status" value="1"/>
</dbReference>
<comment type="subcellular location">
    <subcellularLocation>
        <location evidence="1 5">Cell membrane</location>
        <topology evidence="1 5">Multi-pass membrane protein</topology>
    </subcellularLocation>
</comment>
<dbReference type="InterPro" id="IPR025966">
    <property type="entry name" value="OppC_N"/>
</dbReference>
<keyword evidence="2 5" id="KW-0812">Transmembrane</keyword>
<feature type="transmembrane region" description="Helical" evidence="5">
    <location>
        <begin position="23"/>
        <end position="44"/>
    </location>
</feature>
<evidence type="ECO:0000256" key="1">
    <source>
        <dbReference type="ARBA" id="ARBA00004651"/>
    </source>
</evidence>
<keyword evidence="8" id="KW-1185">Reference proteome</keyword>
<dbReference type="SUPFAM" id="SSF161098">
    <property type="entry name" value="MetI-like"/>
    <property type="match status" value="1"/>
</dbReference>
<evidence type="ECO:0000313" key="8">
    <source>
        <dbReference type="Proteomes" id="UP000297475"/>
    </source>
</evidence>
<evidence type="ECO:0000256" key="4">
    <source>
        <dbReference type="ARBA" id="ARBA00023136"/>
    </source>
</evidence>
<feature type="transmembrane region" description="Helical" evidence="5">
    <location>
        <begin position="308"/>
        <end position="333"/>
    </location>
</feature>
<dbReference type="Pfam" id="PF00528">
    <property type="entry name" value="BPD_transp_1"/>
    <property type="match status" value="1"/>
</dbReference>
<name>A0A4Z0WAJ0_9GAMM</name>
<protein>
    <submittedName>
        <fullName evidence="7">ABC transporter permease</fullName>
    </submittedName>
</protein>
<gene>
    <name evidence="7" type="ORF">E4656_16135</name>
</gene>
<keyword evidence="3 5" id="KW-1133">Transmembrane helix</keyword>
<feature type="transmembrane region" description="Helical" evidence="5">
    <location>
        <begin position="146"/>
        <end position="170"/>
    </location>
</feature>
<feature type="transmembrane region" description="Helical" evidence="5">
    <location>
        <begin position="205"/>
        <end position="224"/>
    </location>
</feature>
<dbReference type="RefSeq" id="WP_135484341.1">
    <property type="nucleotide sequence ID" value="NZ_SRMF01000008.1"/>
</dbReference>
<dbReference type="PANTHER" id="PTHR30325">
    <property type="entry name" value="MEMBRANE COMPONENT OF ABC TRANSPORTER"/>
    <property type="match status" value="1"/>
</dbReference>
<evidence type="ECO:0000256" key="3">
    <source>
        <dbReference type="ARBA" id="ARBA00022989"/>
    </source>
</evidence>
<dbReference type="InterPro" id="IPR035906">
    <property type="entry name" value="MetI-like_sf"/>
</dbReference>
<dbReference type="NCBIfam" id="NF011596">
    <property type="entry name" value="PRK15021.1"/>
    <property type="match status" value="1"/>
</dbReference>
<dbReference type="InterPro" id="IPR000515">
    <property type="entry name" value="MetI-like"/>
</dbReference>
<evidence type="ECO:0000313" key="7">
    <source>
        <dbReference type="EMBL" id="TGG91557.1"/>
    </source>
</evidence>
<feature type="transmembrane region" description="Helical" evidence="5">
    <location>
        <begin position="182"/>
        <end position="199"/>
    </location>
</feature>
<proteinExistence type="inferred from homology"/>
<feature type="transmembrane region" description="Helical" evidence="5">
    <location>
        <begin position="261"/>
        <end position="288"/>
    </location>
</feature>
<dbReference type="EMBL" id="SRMF01000008">
    <property type="protein sequence ID" value="TGG91557.1"/>
    <property type="molecule type" value="Genomic_DNA"/>
</dbReference>
<comment type="similarity">
    <text evidence="5">Belongs to the binding-protein-dependent transport system permease family.</text>
</comment>
<evidence type="ECO:0000259" key="6">
    <source>
        <dbReference type="PROSITE" id="PS50928"/>
    </source>
</evidence>
<dbReference type="CDD" id="cd06261">
    <property type="entry name" value="TM_PBP2"/>
    <property type="match status" value="1"/>
</dbReference>
<dbReference type="OrthoDB" id="9766870at2"/>
<accession>A0A4Z0WAJ0</accession>
<dbReference type="PROSITE" id="PS50928">
    <property type="entry name" value="ABC_TM1"/>
    <property type="match status" value="1"/>
</dbReference>
<evidence type="ECO:0000256" key="2">
    <source>
        <dbReference type="ARBA" id="ARBA00022692"/>
    </source>
</evidence>
<dbReference type="Pfam" id="PF12911">
    <property type="entry name" value="OppC_N"/>
    <property type="match status" value="1"/>
</dbReference>
<dbReference type="PANTHER" id="PTHR30325:SF0">
    <property type="entry name" value="INNER MEMBRANE ABC TRANSPORTER PERMEASE PROTEIN YEJE"/>
    <property type="match status" value="1"/>
</dbReference>
<sequence>MVVLKLNPINRQRWQRFRNNRRAFWSLWLFSGLFLLSLMAEFIANERPIIAYHDNTWYAPVFFNYSELAFGGDFDVPADYTDPFIQDLINEDGWMLWPPVRFSYRSIHYDLPSPAPSPPSTENWLGTDDQGRDVVARLLYGTRISILFGFTLTILTSVVGVAVGAMMGFFGGKLDLFGQRVLEVWSSLPTLFILIIISSMVQPTFWILMGIMLLFGWMGLVSLVRAESLRARNFEYVQAARAMGLGNTAIIFRHVLPNAMVATITFLPFILAGSVTTLTGLDFLGFGLPPGSPSLGEMINQGKNNVRAPWIGLSVFFMLSLILVLLVFIGEGVRDALDPRRTR</sequence>
<dbReference type="GO" id="GO:0055085">
    <property type="term" value="P:transmembrane transport"/>
    <property type="evidence" value="ECO:0007669"/>
    <property type="project" value="InterPro"/>
</dbReference>
<dbReference type="GO" id="GO:0042884">
    <property type="term" value="P:microcin transport"/>
    <property type="evidence" value="ECO:0007669"/>
    <property type="project" value="TreeGrafter"/>
</dbReference>
<comment type="caution">
    <text evidence="7">The sequence shown here is derived from an EMBL/GenBank/DDBJ whole genome shotgun (WGS) entry which is preliminary data.</text>
</comment>
<dbReference type="Proteomes" id="UP000297475">
    <property type="component" value="Unassembled WGS sequence"/>
</dbReference>
<feature type="domain" description="ABC transmembrane type-1" evidence="6">
    <location>
        <begin position="142"/>
        <end position="334"/>
    </location>
</feature>
<dbReference type="GO" id="GO:0005886">
    <property type="term" value="C:plasma membrane"/>
    <property type="evidence" value="ECO:0007669"/>
    <property type="project" value="UniProtKB-SubCell"/>
</dbReference>
<evidence type="ECO:0000256" key="5">
    <source>
        <dbReference type="RuleBase" id="RU363032"/>
    </source>
</evidence>